<proteinExistence type="predicted"/>
<accession>A0A0A9G653</accession>
<protein>
    <submittedName>
        <fullName evidence="1">Uncharacterized protein</fullName>
    </submittedName>
</protein>
<dbReference type="AlphaFoldDB" id="A0A0A9G653"/>
<name>A0A0A9G653_ARUDO</name>
<sequence length="45" mass="4938">MGSPTRFGEIFDNNNKALSASAVQSDTHHPLSAVESVHDPFALWR</sequence>
<reference evidence="1" key="2">
    <citation type="journal article" date="2015" name="Data Brief">
        <title>Shoot transcriptome of the giant reed, Arundo donax.</title>
        <authorList>
            <person name="Barrero R.A."/>
            <person name="Guerrero F.D."/>
            <person name="Moolhuijzen P."/>
            <person name="Goolsby J.A."/>
            <person name="Tidwell J."/>
            <person name="Bellgard S.E."/>
            <person name="Bellgard M.I."/>
        </authorList>
    </citation>
    <scope>NUCLEOTIDE SEQUENCE</scope>
    <source>
        <tissue evidence="1">Shoot tissue taken approximately 20 cm above the soil surface</tissue>
    </source>
</reference>
<organism evidence="1">
    <name type="scientific">Arundo donax</name>
    <name type="common">Giant reed</name>
    <name type="synonym">Donax arundinaceus</name>
    <dbReference type="NCBI Taxonomy" id="35708"/>
    <lineage>
        <taxon>Eukaryota</taxon>
        <taxon>Viridiplantae</taxon>
        <taxon>Streptophyta</taxon>
        <taxon>Embryophyta</taxon>
        <taxon>Tracheophyta</taxon>
        <taxon>Spermatophyta</taxon>
        <taxon>Magnoliopsida</taxon>
        <taxon>Liliopsida</taxon>
        <taxon>Poales</taxon>
        <taxon>Poaceae</taxon>
        <taxon>PACMAD clade</taxon>
        <taxon>Arundinoideae</taxon>
        <taxon>Arundineae</taxon>
        <taxon>Arundo</taxon>
    </lineage>
</organism>
<reference evidence="1" key="1">
    <citation type="submission" date="2014-09" db="EMBL/GenBank/DDBJ databases">
        <authorList>
            <person name="Magalhaes I.L.F."/>
            <person name="Oliveira U."/>
            <person name="Santos F.R."/>
            <person name="Vidigal T.H.D.A."/>
            <person name="Brescovit A.D."/>
            <person name="Santos A.J."/>
        </authorList>
    </citation>
    <scope>NUCLEOTIDE SEQUENCE</scope>
    <source>
        <tissue evidence="1">Shoot tissue taken approximately 20 cm above the soil surface</tissue>
    </source>
</reference>
<evidence type="ECO:0000313" key="1">
    <source>
        <dbReference type="EMBL" id="JAE19987.1"/>
    </source>
</evidence>
<dbReference type="EMBL" id="GBRH01177909">
    <property type="protein sequence ID" value="JAE19987.1"/>
    <property type="molecule type" value="Transcribed_RNA"/>
</dbReference>